<keyword evidence="7 11" id="KW-0067">ATP-binding</keyword>
<dbReference type="PROSITE" id="PS50893">
    <property type="entry name" value="ABC_TRANSPORTER_2"/>
    <property type="match status" value="1"/>
</dbReference>
<comment type="caution">
    <text evidence="11">The sequence shown here is derived from an EMBL/GenBank/DDBJ whole genome shotgun (WGS) entry which is preliminary data.</text>
</comment>
<evidence type="ECO:0000256" key="7">
    <source>
        <dbReference type="ARBA" id="ARBA00022840"/>
    </source>
</evidence>
<dbReference type="SMART" id="SM00382">
    <property type="entry name" value="AAA"/>
    <property type="match status" value="1"/>
</dbReference>
<proteinExistence type="inferred from homology"/>
<evidence type="ECO:0000256" key="3">
    <source>
        <dbReference type="ARBA" id="ARBA00022448"/>
    </source>
</evidence>
<accession>A0A3M8RBU6</accession>
<evidence type="ECO:0000256" key="9">
    <source>
        <dbReference type="ARBA" id="ARBA00023136"/>
    </source>
</evidence>
<evidence type="ECO:0000256" key="5">
    <source>
        <dbReference type="ARBA" id="ARBA00022475"/>
    </source>
</evidence>
<dbReference type="GO" id="GO:0005524">
    <property type="term" value="F:ATP binding"/>
    <property type="evidence" value="ECO:0007669"/>
    <property type="project" value="UniProtKB-KW"/>
</dbReference>
<dbReference type="OrthoDB" id="5289537at2"/>
<keyword evidence="9" id="KW-0472">Membrane</keyword>
<organism evidence="11">
    <name type="scientific">Acidithiobacillus sulfuriphilus</name>
    <dbReference type="NCBI Taxonomy" id="1867749"/>
    <lineage>
        <taxon>Bacteria</taxon>
        <taxon>Pseudomonadati</taxon>
        <taxon>Pseudomonadota</taxon>
        <taxon>Acidithiobacillia</taxon>
        <taxon>Acidithiobacillales</taxon>
        <taxon>Acidithiobacillaceae</taxon>
        <taxon>Acidithiobacillus</taxon>
    </lineage>
</organism>
<evidence type="ECO:0000256" key="2">
    <source>
        <dbReference type="ARBA" id="ARBA00005417"/>
    </source>
</evidence>
<name>A0A3M8RBU6_9PROT</name>
<gene>
    <name evidence="11" type="ORF">EC580_06215</name>
</gene>
<evidence type="ECO:0000313" key="11">
    <source>
        <dbReference type="EMBL" id="RNF63770.1"/>
    </source>
</evidence>
<keyword evidence="5" id="KW-1003">Cell membrane</keyword>
<keyword evidence="3" id="KW-0813">Transport</keyword>
<dbReference type="InterPro" id="IPR003593">
    <property type="entry name" value="AAA+_ATPase"/>
</dbReference>
<dbReference type="PANTHER" id="PTHR42711">
    <property type="entry name" value="ABC TRANSPORTER ATP-BINDING PROTEIN"/>
    <property type="match status" value="1"/>
</dbReference>
<reference evidence="11" key="1">
    <citation type="submission" date="2018-10" db="EMBL/GenBank/DDBJ databases">
        <title>Acidithiobacillus sulfuriphilus sp. nov.: an extremely acidophilic sulfur-oxidizing chemolithotroph isolated from a neutral pH environment.</title>
        <authorList>
            <person name="Falagan C."/>
            <person name="Moya-Beltran A."/>
            <person name="Quatrini R."/>
            <person name="Johnson D.B."/>
        </authorList>
    </citation>
    <scope>NUCLEOTIDE SEQUENCE [LARGE SCALE GENOMIC DNA]</scope>
    <source>
        <strain evidence="11">CJ-2</strain>
    </source>
</reference>
<evidence type="ECO:0000259" key="10">
    <source>
        <dbReference type="PROSITE" id="PS50893"/>
    </source>
</evidence>
<sequence length="310" mass="34363">MDLAFLKARGLEKRYGTQMVLRGLDFDIAPGECFGLLGPNGAGKSTTVRAIQGLTPLDAGSIEVDGLDVATAAPAVRARMGVVPQMDNLDPDFTVLENLLVYGRYFRLPRAVVRQRSEDLLEFLALTPWAREPISALSGGMKRRLTIARALINAPRILLLDEPSTGLDPQARHLIWQRLRSLRRDGTTLLLTTHYMDEAERLCDRVAILDHGRILALDSPQALIAAHVPGAVLELRRSDGRPPDPDNRHLQWVDSSERVGDTLICYGHDFAPLLQHFGTQPDYLLLQRPASLEDVFLRLTGRDLREAAGD</sequence>
<dbReference type="Pfam" id="PF00005">
    <property type="entry name" value="ABC_tran"/>
    <property type="match status" value="1"/>
</dbReference>
<dbReference type="AlphaFoldDB" id="A0A3M8RBU6"/>
<keyword evidence="8" id="KW-1278">Translocase</keyword>
<dbReference type="Gene3D" id="3.40.50.300">
    <property type="entry name" value="P-loop containing nucleotide triphosphate hydrolases"/>
    <property type="match status" value="1"/>
</dbReference>
<feature type="domain" description="ABC transporter" evidence="10">
    <location>
        <begin position="6"/>
        <end position="236"/>
    </location>
</feature>
<dbReference type="SUPFAM" id="SSF52540">
    <property type="entry name" value="P-loop containing nucleoside triphosphate hydrolases"/>
    <property type="match status" value="1"/>
</dbReference>
<evidence type="ECO:0000256" key="8">
    <source>
        <dbReference type="ARBA" id="ARBA00022967"/>
    </source>
</evidence>
<dbReference type="InterPro" id="IPR003439">
    <property type="entry name" value="ABC_transporter-like_ATP-bd"/>
</dbReference>
<dbReference type="PANTHER" id="PTHR42711:SF5">
    <property type="entry name" value="ABC TRANSPORTER ATP-BINDING PROTEIN NATA"/>
    <property type="match status" value="1"/>
</dbReference>
<protein>
    <submittedName>
        <fullName evidence="11">ATP-binding cassette domain-containing protein</fullName>
    </submittedName>
</protein>
<dbReference type="InterPro" id="IPR027417">
    <property type="entry name" value="P-loop_NTPase"/>
</dbReference>
<dbReference type="InterPro" id="IPR017871">
    <property type="entry name" value="ABC_transporter-like_CS"/>
</dbReference>
<keyword evidence="4" id="KW-0536">Nodulation</keyword>
<dbReference type="PROSITE" id="PS00211">
    <property type="entry name" value="ABC_TRANSPORTER_1"/>
    <property type="match status" value="1"/>
</dbReference>
<dbReference type="GO" id="GO:0005886">
    <property type="term" value="C:plasma membrane"/>
    <property type="evidence" value="ECO:0007669"/>
    <property type="project" value="UniProtKB-SubCell"/>
</dbReference>
<comment type="subcellular location">
    <subcellularLocation>
        <location evidence="1">Cell membrane</location>
    </subcellularLocation>
</comment>
<comment type="similarity">
    <text evidence="2">Belongs to the ABC transporter superfamily.</text>
</comment>
<evidence type="ECO:0000256" key="4">
    <source>
        <dbReference type="ARBA" id="ARBA00022458"/>
    </source>
</evidence>
<dbReference type="GO" id="GO:0016887">
    <property type="term" value="F:ATP hydrolysis activity"/>
    <property type="evidence" value="ECO:0007669"/>
    <property type="project" value="InterPro"/>
</dbReference>
<dbReference type="RefSeq" id="WP_123103242.1">
    <property type="nucleotide sequence ID" value="NZ_CP127527.1"/>
</dbReference>
<keyword evidence="6" id="KW-0547">Nucleotide-binding</keyword>
<dbReference type="FunFam" id="3.40.50.300:FF:000589">
    <property type="entry name" value="ABC transporter, ATP-binding subunit"/>
    <property type="match status" value="1"/>
</dbReference>
<dbReference type="InterPro" id="IPR050763">
    <property type="entry name" value="ABC_transporter_ATP-binding"/>
</dbReference>
<evidence type="ECO:0000256" key="1">
    <source>
        <dbReference type="ARBA" id="ARBA00004236"/>
    </source>
</evidence>
<dbReference type="EMBL" id="RIZI01000154">
    <property type="protein sequence ID" value="RNF63770.1"/>
    <property type="molecule type" value="Genomic_DNA"/>
</dbReference>
<evidence type="ECO:0000256" key="6">
    <source>
        <dbReference type="ARBA" id="ARBA00022741"/>
    </source>
</evidence>